<evidence type="ECO:0000313" key="3">
    <source>
        <dbReference type="EMBL" id="MBV6343563.1"/>
    </source>
</evidence>
<keyword evidence="2" id="KW-0472">Membrane</keyword>
<sequence>MPLPRQICPAKNRDSPTGTCNIQDSDRKGQTMSARRKKRTNQNDSPEVRDVQPREGEPTVPQEVVPQQASEALPQEDTANRQEITKQKEGTMGFRDRLGLDRESIIHIIMAIGVSLCIMLIIMFTQMTPKGQHSADIGRLDQVVATLTPKVADNTLDIQEIRDGYGAISSAVSNTVLNVNLLQPKVAAIEGDIDTIQTTLQGIGSPPEAYLTGNLTAGNLTIHAKASDPGNFTANIHLVFSLPIYAGLNWTTNITYVPVMSYNGTDWGTSQVWWNIGTFALAADTNTPIDITFAGLVNQPSFAYIEIYPTL</sequence>
<dbReference type="EMBL" id="JABXWD010000664">
    <property type="protein sequence ID" value="MBV6343563.1"/>
    <property type="molecule type" value="Genomic_DNA"/>
</dbReference>
<keyword evidence="4" id="KW-1185">Reference proteome</keyword>
<keyword evidence="2" id="KW-0812">Transmembrane</keyword>
<protein>
    <submittedName>
        <fullName evidence="3">Uncharacterized protein</fullName>
    </submittedName>
</protein>
<dbReference type="Proteomes" id="UP001196980">
    <property type="component" value="Unassembled WGS sequence"/>
</dbReference>
<feature type="transmembrane region" description="Helical" evidence="2">
    <location>
        <begin position="105"/>
        <end position="124"/>
    </location>
</feature>
<comment type="caution">
    <text evidence="3">The sequence shown here is derived from an EMBL/GenBank/DDBJ whole genome shotgun (WGS) entry which is preliminary data.</text>
</comment>
<organism evidence="3 4">
    <name type="scientific">Candidatus Magnetobacterium casense</name>
    <dbReference type="NCBI Taxonomy" id="1455061"/>
    <lineage>
        <taxon>Bacteria</taxon>
        <taxon>Pseudomonadati</taxon>
        <taxon>Nitrospirota</taxon>
        <taxon>Thermodesulfovibrionia</taxon>
        <taxon>Thermodesulfovibrionales</taxon>
        <taxon>Candidatus Magnetobacteriaceae</taxon>
        <taxon>Candidatus Magnetobacterium</taxon>
    </lineage>
</organism>
<name>A0ABS6S508_9BACT</name>
<proteinExistence type="predicted"/>
<evidence type="ECO:0000256" key="2">
    <source>
        <dbReference type="SAM" id="Phobius"/>
    </source>
</evidence>
<reference evidence="3 4" key="1">
    <citation type="journal article" date="2020" name="J Geophys Res Biogeosci">
        <title>Magnetotaxis as an Adaptation to Enable Bacterial Shuttling of Microbial Sulfur and Sulfur Cycling Across Aquatic Oxic#Anoxic Interfaces.</title>
        <authorList>
            <person name="Li J."/>
            <person name="Liu P."/>
            <person name="Wang J."/>
            <person name="Roberts A.P."/>
            <person name="Pan Y."/>
        </authorList>
    </citation>
    <scope>NUCLEOTIDE SEQUENCE [LARGE SCALE GENOMIC DNA]</scope>
    <source>
        <strain evidence="3 4">MYR-1_YQ</strain>
    </source>
</reference>
<evidence type="ECO:0000256" key="1">
    <source>
        <dbReference type="SAM" id="MobiDB-lite"/>
    </source>
</evidence>
<keyword evidence="2" id="KW-1133">Transmembrane helix</keyword>
<gene>
    <name evidence="3" type="ORF">HWQ67_18495</name>
</gene>
<feature type="compositionally biased region" description="Basic and acidic residues" evidence="1">
    <location>
        <begin position="46"/>
        <end position="57"/>
    </location>
</feature>
<accession>A0ABS6S508</accession>
<evidence type="ECO:0000313" key="4">
    <source>
        <dbReference type="Proteomes" id="UP001196980"/>
    </source>
</evidence>
<feature type="region of interest" description="Disordered" evidence="1">
    <location>
        <begin position="1"/>
        <end position="80"/>
    </location>
</feature>